<gene>
    <name evidence="3" type="ORF">SEMRO_40_G024660.1</name>
</gene>
<protein>
    <submittedName>
        <fullName evidence="3">Probable allantoinase 1</fullName>
    </submittedName>
</protein>
<reference evidence="3" key="1">
    <citation type="submission" date="2020-06" db="EMBL/GenBank/DDBJ databases">
        <authorList>
            <consortium name="Plant Systems Biology data submission"/>
        </authorList>
    </citation>
    <scope>NUCLEOTIDE SEQUENCE</scope>
    <source>
        <strain evidence="3">D6</strain>
    </source>
</reference>
<organism evidence="3 4">
    <name type="scientific">Seminavis robusta</name>
    <dbReference type="NCBI Taxonomy" id="568900"/>
    <lineage>
        <taxon>Eukaryota</taxon>
        <taxon>Sar</taxon>
        <taxon>Stramenopiles</taxon>
        <taxon>Ochrophyta</taxon>
        <taxon>Bacillariophyta</taxon>
        <taxon>Bacillariophyceae</taxon>
        <taxon>Bacillariophycidae</taxon>
        <taxon>Naviculales</taxon>
        <taxon>Naviculaceae</taxon>
        <taxon>Seminavis</taxon>
    </lineage>
</organism>
<dbReference type="InterPro" id="IPR006680">
    <property type="entry name" value="Amidohydro-rel"/>
</dbReference>
<dbReference type="InterPro" id="IPR050138">
    <property type="entry name" value="DHOase/Allantoinase_Hydrolase"/>
</dbReference>
<proteinExistence type="predicted"/>
<dbReference type="Gene3D" id="3.20.20.140">
    <property type="entry name" value="Metal-dependent hydrolases"/>
    <property type="match status" value="1"/>
</dbReference>
<accession>A0A9N8H3J1</accession>
<dbReference type="SUPFAM" id="SSF51338">
    <property type="entry name" value="Composite domain of metallo-dependent hydrolases"/>
    <property type="match status" value="1"/>
</dbReference>
<dbReference type="GO" id="GO:0006145">
    <property type="term" value="P:purine nucleobase catabolic process"/>
    <property type="evidence" value="ECO:0007669"/>
    <property type="project" value="TreeGrafter"/>
</dbReference>
<evidence type="ECO:0000313" key="3">
    <source>
        <dbReference type="EMBL" id="CAB9498537.1"/>
    </source>
</evidence>
<name>A0A9N8H3J1_9STRA</name>
<dbReference type="AlphaFoldDB" id="A0A9N8H3J1"/>
<dbReference type="PANTHER" id="PTHR43668:SF2">
    <property type="entry name" value="ALLANTOINASE"/>
    <property type="match status" value="1"/>
</dbReference>
<dbReference type="PANTHER" id="PTHR43668">
    <property type="entry name" value="ALLANTOINASE"/>
    <property type="match status" value="1"/>
</dbReference>
<feature type="compositionally biased region" description="Polar residues" evidence="1">
    <location>
        <begin position="1"/>
        <end position="13"/>
    </location>
</feature>
<feature type="region of interest" description="Disordered" evidence="1">
    <location>
        <begin position="1"/>
        <end position="24"/>
    </location>
</feature>
<sequence length="268" mass="30442">MTEQELMQQVQESFKNDNPRSYQAHLQSRPPQWEQDAVEVVCQAASFCHMHVVHLSYAGCLDVIAKTKADPNKRLSVETCPHYLMFDDTMIPDGDTRFKCFPPIRDADNRERLWQGLVGALIDMVASDHSPCEPSLRRPGNMKDAWGGLTGLQYQLAATWTEAYRRKASLLDMARWWSYNPCKLAGLTDTKGSLEAGKQADFCWWDPRHVAAPNSYSHEYHRWKGDTVYASDANLRGRILGTWVNGAEVYRGKDDVHLGDPVGRFHVG</sequence>
<keyword evidence="4" id="KW-1185">Reference proteome</keyword>
<comment type="caution">
    <text evidence="3">The sequence shown here is derived from an EMBL/GenBank/DDBJ whole genome shotgun (WGS) entry which is preliminary data.</text>
</comment>
<evidence type="ECO:0000256" key="1">
    <source>
        <dbReference type="SAM" id="MobiDB-lite"/>
    </source>
</evidence>
<dbReference type="GO" id="GO:0005737">
    <property type="term" value="C:cytoplasm"/>
    <property type="evidence" value="ECO:0007669"/>
    <property type="project" value="TreeGrafter"/>
</dbReference>
<dbReference type="OrthoDB" id="45530at2759"/>
<dbReference type="GO" id="GO:0004038">
    <property type="term" value="F:allantoinase activity"/>
    <property type="evidence" value="ECO:0007669"/>
    <property type="project" value="TreeGrafter"/>
</dbReference>
<evidence type="ECO:0000313" key="4">
    <source>
        <dbReference type="Proteomes" id="UP001153069"/>
    </source>
</evidence>
<evidence type="ECO:0000259" key="2">
    <source>
        <dbReference type="Pfam" id="PF01979"/>
    </source>
</evidence>
<dbReference type="SUPFAM" id="SSF51556">
    <property type="entry name" value="Metallo-dependent hydrolases"/>
    <property type="match status" value="1"/>
</dbReference>
<dbReference type="EMBL" id="CAICTM010000040">
    <property type="protein sequence ID" value="CAB9498537.1"/>
    <property type="molecule type" value="Genomic_DNA"/>
</dbReference>
<feature type="domain" description="Amidohydrolase-related" evidence="2">
    <location>
        <begin position="160"/>
        <end position="226"/>
    </location>
</feature>
<dbReference type="Proteomes" id="UP001153069">
    <property type="component" value="Unassembled WGS sequence"/>
</dbReference>
<dbReference type="InterPro" id="IPR032466">
    <property type="entry name" value="Metal_Hydrolase"/>
</dbReference>
<dbReference type="InterPro" id="IPR011059">
    <property type="entry name" value="Metal-dep_hydrolase_composite"/>
</dbReference>
<dbReference type="Pfam" id="PF01979">
    <property type="entry name" value="Amidohydro_1"/>
    <property type="match status" value="1"/>
</dbReference>